<reference evidence="3" key="1">
    <citation type="journal article" date="2019" name="Int. J. Syst. Evol. Microbiol.">
        <title>The Global Catalogue of Microorganisms (GCM) 10K type strain sequencing project: providing services to taxonomists for standard genome sequencing and annotation.</title>
        <authorList>
            <consortium name="The Broad Institute Genomics Platform"/>
            <consortium name="The Broad Institute Genome Sequencing Center for Infectious Disease"/>
            <person name="Wu L."/>
            <person name="Ma J."/>
        </authorList>
    </citation>
    <scope>NUCLEOTIDE SEQUENCE [LARGE SCALE GENOMIC DNA]</scope>
    <source>
        <strain evidence="3">JCM 18015</strain>
    </source>
</reference>
<keyword evidence="3" id="KW-1185">Reference proteome</keyword>
<dbReference type="Proteomes" id="UP001499910">
    <property type="component" value="Unassembled WGS sequence"/>
</dbReference>
<feature type="signal peptide" evidence="1">
    <location>
        <begin position="1"/>
        <end position="20"/>
    </location>
</feature>
<evidence type="ECO:0000313" key="3">
    <source>
        <dbReference type="Proteomes" id="UP001499910"/>
    </source>
</evidence>
<gene>
    <name evidence="2" type="ORF">GCM10023209_31740</name>
</gene>
<evidence type="ECO:0000256" key="1">
    <source>
        <dbReference type="SAM" id="SignalP"/>
    </source>
</evidence>
<accession>A0ABP9LIU0</accession>
<sequence length="151" mass="16584">MKRLLAAVLFLIGMTGIATACPNWQLPGVQSYYTTGQDLWTPNSYSVTAGGDQYLRNCGFNHSGYVISRPDFEFQIDGLQGYNRLNIRAVGSCDTVLLVNDSTGGWWFNDDGLGNLNPSIDVYNPVNGVWDVWVGTYGTGYCSATLTLETF</sequence>
<dbReference type="RefSeq" id="WP_259552286.1">
    <property type="nucleotide sequence ID" value="NZ_BAABHW010000005.1"/>
</dbReference>
<keyword evidence="1" id="KW-0732">Signal</keyword>
<dbReference type="EMBL" id="BAABHW010000005">
    <property type="protein sequence ID" value="GAA5079454.1"/>
    <property type="molecule type" value="Genomic_DNA"/>
</dbReference>
<comment type="caution">
    <text evidence="2">The sequence shown here is derived from an EMBL/GenBank/DDBJ whole genome shotgun (WGS) entry which is preliminary data.</text>
</comment>
<dbReference type="PROSITE" id="PS51257">
    <property type="entry name" value="PROKAR_LIPOPROTEIN"/>
    <property type="match status" value="1"/>
</dbReference>
<proteinExistence type="predicted"/>
<name>A0ABP9LIU0_9RHOB</name>
<feature type="chain" id="PRO_5045357336" evidence="1">
    <location>
        <begin position="21"/>
        <end position="151"/>
    </location>
</feature>
<organism evidence="2 3">
    <name type="scientific">[Roseibacterium] beibuensis</name>
    <dbReference type="NCBI Taxonomy" id="1193142"/>
    <lineage>
        <taxon>Bacteria</taxon>
        <taxon>Pseudomonadati</taxon>
        <taxon>Pseudomonadota</taxon>
        <taxon>Alphaproteobacteria</taxon>
        <taxon>Rhodobacterales</taxon>
        <taxon>Roseobacteraceae</taxon>
        <taxon>Roseicyclus</taxon>
    </lineage>
</organism>
<protein>
    <submittedName>
        <fullName evidence="2">Peptidase S1</fullName>
    </submittedName>
</protein>
<evidence type="ECO:0000313" key="2">
    <source>
        <dbReference type="EMBL" id="GAA5079454.1"/>
    </source>
</evidence>